<sequence>MHRSEDASPTTLYWQSSGPSAAYPPLDGGIDVEAAIVGGGLTGLSAALHVAEAGGSVAVLEAAQPGWGASGRNGGQLNPGLKFDPDAIEAMFGAERGRQLVRLAWGGPEFTRSLIRRLGIDCDVRQNGTLRAAPHRKAADALQKTVERWQQYGMPVEWMDGDAIAAATGTGRYRGAMFDPGGGDLNPLKFVRGLAAAAQEKGARIFGDSKVPSLHRQNGGWVLKTARGTVKARRVLIATNGYSDDLVPKLRRSVIPVFSAIVATDPLPDALAAALLPSRSVLYESGNITVYYRLDADNRLLIGGRGPMRPVRSADVLPNLTRYAEVLWPALAGTRWTHARNGRVAMTKDHLPHLHQPQEGLFACLGYNGRGVALSTSLGPALAQVLRGGPVDACPLPVTPIRPFAFHPFWPIGAKVAIWHGRLKDMLP</sequence>
<evidence type="ECO:0000259" key="2">
    <source>
        <dbReference type="Pfam" id="PF01266"/>
    </source>
</evidence>
<dbReference type="PANTHER" id="PTHR13847:SF281">
    <property type="entry name" value="FAD DEPENDENT OXIDOREDUCTASE DOMAIN-CONTAINING PROTEIN"/>
    <property type="match status" value="1"/>
</dbReference>
<keyword evidence="1" id="KW-0560">Oxidoreductase</keyword>
<proteinExistence type="predicted"/>
<comment type="caution">
    <text evidence="3">The sequence shown here is derived from an EMBL/GenBank/DDBJ whole genome shotgun (WGS) entry which is preliminary data.</text>
</comment>
<dbReference type="Pfam" id="PF01266">
    <property type="entry name" value="DAO"/>
    <property type="match status" value="1"/>
</dbReference>
<dbReference type="InterPro" id="IPR036188">
    <property type="entry name" value="FAD/NAD-bd_sf"/>
</dbReference>
<name>A0A7W6DD14_9HYPH</name>
<dbReference type="Gene3D" id="3.50.50.60">
    <property type="entry name" value="FAD/NAD(P)-binding domain"/>
    <property type="match status" value="1"/>
</dbReference>
<evidence type="ECO:0000313" key="3">
    <source>
        <dbReference type="EMBL" id="MBB3978420.1"/>
    </source>
</evidence>
<keyword evidence="4" id="KW-1185">Reference proteome</keyword>
<dbReference type="SUPFAM" id="SSF51905">
    <property type="entry name" value="FAD/NAD(P)-binding domain"/>
    <property type="match status" value="1"/>
</dbReference>
<dbReference type="RefSeq" id="WP_183806678.1">
    <property type="nucleotide sequence ID" value="NZ_JACIEE010000007.1"/>
</dbReference>
<protein>
    <submittedName>
        <fullName evidence="3">Glycine/D-amino acid oxidase-like deaminating enzyme</fullName>
    </submittedName>
</protein>
<dbReference type="Proteomes" id="UP000574761">
    <property type="component" value="Unassembled WGS sequence"/>
</dbReference>
<dbReference type="Gene3D" id="3.30.9.10">
    <property type="entry name" value="D-Amino Acid Oxidase, subunit A, domain 2"/>
    <property type="match status" value="1"/>
</dbReference>
<evidence type="ECO:0000313" key="4">
    <source>
        <dbReference type="Proteomes" id="UP000574761"/>
    </source>
</evidence>
<evidence type="ECO:0000256" key="1">
    <source>
        <dbReference type="ARBA" id="ARBA00023002"/>
    </source>
</evidence>
<dbReference type="PANTHER" id="PTHR13847">
    <property type="entry name" value="SARCOSINE DEHYDROGENASE-RELATED"/>
    <property type="match status" value="1"/>
</dbReference>
<organism evidence="3 4">
    <name type="scientific">Mycoplana azooxidifex</name>
    <dbReference type="NCBI Taxonomy" id="1636188"/>
    <lineage>
        <taxon>Bacteria</taxon>
        <taxon>Pseudomonadati</taxon>
        <taxon>Pseudomonadota</taxon>
        <taxon>Alphaproteobacteria</taxon>
        <taxon>Hyphomicrobiales</taxon>
        <taxon>Rhizobiaceae</taxon>
        <taxon>Mycoplana</taxon>
    </lineage>
</organism>
<reference evidence="3 4" key="1">
    <citation type="submission" date="2020-08" db="EMBL/GenBank/DDBJ databases">
        <title>Genomic Encyclopedia of Type Strains, Phase IV (KMG-IV): sequencing the most valuable type-strain genomes for metagenomic binning, comparative biology and taxonomic classification.</title>
        <authorList>
            <person name="Goeker M."/>
        </authorList>
    </citation>
    <scope>NUCLEOTIDE SEQUENCE [LARGE SCALE GENOMIC DNA]</scope>
    <source>
        <strain evidence="3 4">DSM 100211</strain>
    </source>
</reference>
<feature type="domain" description="FAD dependent oxidoreductase" evidence="2">
    <location>
        <begin position="34"/>
        <end position="384"/>
    </location>
</feature>
<accession>A0A7W6DD14</accession>
<dbReference type="GO" id="GO:0005737">
    <property type="term" value="C:cytoplasm"/>
    <property type="evidence" value="ECO:0007669"/>
    <property type="project" value="TreeGrafter"/>
</dbReference>
<gene>
    <name evidence="3" type="ORF">GGQ64_003654</name>
</gene>
<dbReference type="GO" id="GO:0016491">
    <property type="term" value="F:oxidoreductase activity"/>
    <property type="evidence" value="ECO:0007669"/>
    <property type="project" value="UniProtKB-KW"/>
</dbReference>
<dbReference type="AlphaFoldDB" id="A0A7W6DD14"/>
<dbReference type="InterPro" id="IPR006076">
    <property type="entry name" value="FAD-dep_OxRdtase"/>
</dbReference>
<dbReference type="EMBL" id="JACIEE010000007">
    <property type="protein sequence ID" value="MBB3978420.1"/>
    <property type="molecule type" value="Genomic_DNA"/>
</dbReference>